<dbReference type="EMBL" id="CP014518">
    <property type="protein sequence ID" value="AMM32832.1"/>
    <property type="molecule type" value="Genomic_DNA"/>
</dbReference>
<name>A0A127A5C7_9MICC</name>
<dbReference type="InterPro" id="IPR036278">
    <property type="entry name" value="Sialidase_sf"/>
</dbReference>
<reference evidence="1 2" key="1">
    <citation type="submission" date="2016-02" db="EMBL/GenBank/DDBJ databases">
        <title>Complete genome of Sinomonas atrocyanea KCTC 3377.</title>
        <authorList>
            <person name="Kim K.M."/>
        </authorList>
    </citation>
    <scope>NUCLEOTIDE SEQUENCE [LARGE SCALE GENOMIC DNA]</scope>
    <source>
        <strain evidence="1 2">KCTC 3377</strain>
    </source>
</reference>
<proteinExistence type="predicted"/>
<gene>
    <name evidence="1" type="ORF">SA2016_2163</name>
</gene>
<evidence type="ECO:0000313" key="2">
    <source>
        <dbReference type="Proteomes" id="UP000070134"/>
    </source>
</evidence>
<keyword evidence="2" id="KW-1185">Reference proteome</keyword>
<dbReference type="SUPFAM" id="SSF50939">
    <property type="entry name" value="Sialidases"/>
    <property type="match status" value="2"/>
</dbReference>
<dbReference type="PATRIC" id="fig|37927.3.peg.2222"/>
<sequence>MVGVVVSSGVGVGGPGRISLSDDGGATWKDATIDGQPATEASLERLVAGPAGWLALGRTATAQRDRLAVFTSADGRAYAQSGEGIAIPEGGTVLAAGTTSGWTVMFRKDEAPWQVATSADGIVWDVGTASSRGLAFPGELFLNDLASSGRELMVVGQNEIPSSSGGTAISSVIARSTDAGLTWKTERPARTEYGSGYNDGLRAATWSPQGFAAVGWAWVDPGTTAPQAAFLRPRGSSGLVATLETALRDGTQRNQGADTLEESEGAYLAAGNDGEPTAVTQSLRVGTPGSWKTVSLPGLPEHTHRFAAGNVAVPGGFLSFHDVSNSLTADTEVYYVEPSGKATLRSSIPAPSAPTTELTSIAPVGTGIEALGHAGAQAAVFRRSEGGSFGSPTLLPSDPPVRFGGLRAAEGARLLFGQRQLSTSTHGVAWTSTDGSQWNTGSEAVLSPGPQDKTVIRDGLVAQGTFFVAGEVDDRQGTVSGAIAVRGHDDMQWTRPSTGAFAGTKGTSVTVRRLAEAPDGSIIAIGTATTAGTARLKAWRSTGGSAFAEVPVPAAPEGTDRTVGGLVRVGTRLALSVTDELADRTRRVAVYESSDSGATWSAAPHDALEGNEPIATDLASDGEDAVLVATVGTRTRSHAAALRRGADGAWRALGLDSRALASGSTTVLDSALSGGHLVISAETGPAAERRGAVVDIPLPDRP</sequence>
<dbReference type="Proteomes" id="UP000070134">
    <property type="component" value="Chromosome"/>
</dbReference>
<organism evidence="1 2">
    <name type="scientific">Sinomonas atrocyanea</name>
    <dbReference type="NCBI Taxonomy" id="37927"/>
    <lineage>
        <taxon>Bacteria</taxon>
        <taxon>Bacillati</taxon>
        <taxon>Actinomycetota</taxon>
        <taxon>Actinomycetes</taxon>
        <taxon>Micrococcales</taxon>
        <taxon>Micrococcaceae</taxon>
        <taxon>Sinomonas</taxon>
    </lineage>
</organism>
<dbReference type="AlphaFoldDB" id="A0A127A5C7"/>
<dbReference type="RefSeq" id="WP_066497947.1">
    <property type="nucleotide sequence ID" value="NZ_CP014518.1"/>
</dbReference>
<accession>A0A127A5C7</accession>
<dbReference type="KEGG" id="satk:SA2016_2163"/>
<dbReference type="Gene3D" id="2.120.10.10">
    <property type="match status" value="1"/>
</dbReference>
<protein>
    <submittedName>
        <fullName evidence="1">Uncharacterized protein</fullName>
    </submittedName>
</protein>
<evidence type="ECO:0000313" key="1">
    <source>
        <dbReference type="EMBL" id="AMM32832.1"/>
    </source>
</evidence>